<dbReference type="EMBL" id="WHOB01000024">
    <property type="protein sequence ID" value="NOU79312.1"/>
    <property type="molecule type" value="Genomic_DNA"/>
</dbReference>
<protein>
    <submittedName>
        <fullName evidence="1">Uncharacterized protein</fullName>
    </submittedName>
</protein>
<reference evidence="1 2" key="1">
    <citation type="submission" date="2019-10" db="EMBL/GenBank/DDBJ databases">
        <title>Description of Paenibacillus terricola sp. nov.</title>
        <authorList>
            <person name="Carlier A."/>
            <person name="Qi S."/>
        </authorList>
    </citation>
    <scope>NUCLEOTIDE SEQUENCE [LARGE SCALE GENOMIC DNA]</scope>
    <source>
        <strain evidence="1 2">LMG 31459</strain>
    </source>
</reference>
<comment type="caution">
    <text evidence="1">The sequence shown here is derived from an EMBL/GenBank/DDBJ whole genome shotgun (WGS) entry which is preliminary data.</text>
</comment>
<dbReference type="Proteomes" id="UP000596857">
    <property type="component" value="Unassembled WGS sequence"/>
</dbReference>
<proteinExistence type="predicted"/>
<name>A0ABX1YEJ9_9BACL</name>
<dbReference type="RefSeq" id="WP_171717205.1">
    <property type="nucleotide sequence ID" value="NZ_WHOB01000024.1"/>
</dbReference>
<evidence type="ECO:0000313" key="2">
    <source>
        <dbReference type="Proteomes" id="UP000596857"/>
    </source>
</evidence>
<organism evidence="1 2">
    <name type="scientific">Paenibacillus phytohabitans</name>
    <dbReference type="NCBI Taxonomy" id="2654978"/>
    <lineage>
        <taxon>Bacteria</taxon>
        <taxon>Bacillati</taxon>
        <taxon>Bacillota</taxon>
        <taxon>Bacilli</taxon>
        <taxon>Bacillales</taxon>
        <taxon>Paenibacillaceae</taxon>
        <taxon>Paenibacillus</taxon>
    </lineage>
</organism>
<keyword evidence="2" id="KW-1185">Reference proteome</keyword>
<dbReference type="Gene3D" id="2.60.120.260">
    <property type="entry name" value="Galactose-binding domain-like"/>
    <property type="match status" value="1"/>
</dbReference>
<sequence>MRLRIKKKSIVFLVLCLFLNMIGILNPDVVQADVSISTDNLIVNPGFEVASNGNTAANWDPQGVGIFTITNSLVSGGSRAQKISINNLPVNQFAGVSQAIAVRSGQPYMMNGRFYVESINNAKVQLYADFFKEGAIVDSKVFDLPSQSTGQFVTLGGNGIVPDEATTVVIYALIRSTSDNGSGILMADNVSFKYTNDSNLIANADYDKFSNTLANSDDWDYTTSYNPTFSSVAYPSLSGARAQKISISSLPVNGYAGIFQKNKTGFRKAISGQRCFVDRESL</sequence>
<evidence type="ECO:0000313" key="1">
    <source>
        <dbReference type="EMBL" id="NOU79312.1"/>
    </source>
</evidence>
<accession>A0ABX1YEJ9</accession>
<gene>
    <name evidence="1" type="ORF">GC101_10505</name>
</gene>